<keyword evidence="4" id="KW-0050">Antiport</keyword>
<comment type="similarity">
    <text evidence="2">Belongs to the fungal Na(+)/H(+) exchanger family.</text>
</comment>
<evidence type="ECO:0000256" key="12">
    <source>
        <dbReference type="SAM" id="Phobius"/>
    </source>
</evidence>
<feature type="region of interest" description="Disordered" evidence="11">
    <location>
        <begin position="806"/>
        <end position="833"/>
    </location>
</feature>
<feature type="compositionally biased region" description="Polar residues" evidence="11">
    <location>
        <begin position="1"/>
        <end position="11"/>
    </location>
</feature>
<dbReference type="Pfam" id="PF08619">
    <property type="entry name" value="Nha1_C"/>
    <property type="match status" value="1"/>
</dbReference>
<dbReference type="GO" id="GO:0036376">
    <property type="term" value="P:sodium ion export across plasma membrane"/>
    <property type="evidence" value="ECO:0007669"/>
    <property type="project" value="InterPro"/>
</dbReference>
<evidence type="ECO:0000256" key="7">
    <source>
        <dbReference type="ARBA" id="ARBA00023053"/>
    </source>
</evidence>
<feature type="compositionally biased region" description="Basic and acidic residues" evidence="11">
    <location>
        <begin position="894"/>
        <end position="905"/>
    </location>
</feature>
<dbReference type="EMBL" id="VICG01000004">
    <property type="protein sequence ID" value="KAA8572541.1"/>
    <property type="molecule type" value="Genomic_DNA"/>
</dbReference>
<feature type="transmembrane region" description="Helical" evidence="12">
    <location>
        <begin position="148"/>
        <end position="167"/>
    </location>
</feature>
<feature type="compositionally biased region" description="Polar residues" evidence="11">
    <location>
        <begin position="1032"/>
        <end position="1044"/>
    </location>
</feature>
<dbReference type="GO" id="GO:0042391">
    <property type="term" value="P:regulation of membrane potential"/>
    <property type="evidence" value="ECO:0007669"/>
    <property type="project" value="InterPro"/>
</dbReference>
<feature type="compositionally biased region" description="Polar residues" evidence="11">
    <location>
        <begin position="678"/>
        <end position="691"/>
    </location>
</feature>
<dbReference type="GO" id="GO:0005886">
    <property type="term" value="C:plasma membrane"/>
    <property type="evidence" value="ECO:0007669"/>
    <property type="project" value="InterPro"/>
</dbReference>
<protein>
    <recommendedName>
        <fullName evidence="17">Cation/H+ exchanger domain-containing protein</fullName>
    </recommendedName>
</protein>
<evidence type="ECO:0000256" key="11">
    <source>
        <dbReference type="SAM" id="MobiDB-lite"/>
    </source>
</evidence>
<evidence type="ECO:0000256" key="1">
    <source>
        <dbReference type="ARBA" id="ARBA00004141"/>
    </source>
</evidence>
<comment type="caution">
    <text evidence="15">The sequence shown here is derived from an EMBL/GenBank/DDBJ whole genome shotgun (WGS) entry which is preliminary data.</text>
</comment>
<keyword evidence="9 12" id="KW-0472">Membrane</keyword>
<feature type="compositionally biased region" description="Basic and acidic residues" evidence="11">
    <location>
        <begin position="806"/>
        <end position="823"/>
    </location>
</feature>
<dbReference type="PANTHER" id="PTHR31382">
    <property type="entry name" value="NA(+)/H(+) ANTIPORTER"/>
    <property type="match status" value="1"/>
</dbReference>
<evidence type="ECO:0000313" key="16">
    <source>
        <dbReference type="Proteomes" id="UP000322873"/>
    </source>
</evidence>
<keyword evidence="5 12" id="KW-0812">Transmembrane</keyword>
<dbReference type="AlphaFoldDB" id="A0A5M9JTG5"/>
<evidence type="ECO:0000256" key="2">
    <source>
        <dbReference type="ARBA" id="ARBA00005248"/>
    </source>
</evidence>
<feature type="transmembrane region" description="Helical" evidence="12">
    <location>
        <begin position="322"/>
        <end position="344"/>
    </location>
</feature>
<feature type="compositionally biased region" description="Acidic residues" evidence="11">
    <location>
        <begin position="1063"/>
        <end position="1072"/>
    </location>
</feature>
<dbReference type="InterPro" id="IPR013928">
    <property type="entry name" value="Cation/H_antiporter_C"/>
</dbReference>
<dbReference type="GO" id="GO:0030007">
    <property type="term" value="P:intracellular potassium ion homeostasis"/>
    <property type="evidence" value="ECO:0007669"/>
    <property type="project" value="TreeGrafter"/>
</dbReference>
<feature type="compositionally biased region" description="Basic and acidic residues" evidence="11">
    <location>
        <begin position="21"/>
        <end position="36"/>
    </location>
</feature>
<accession>A0A5M9JTG5</accession>
<keyword evidence="6 12" id="KW-1133">Transmembrane helix</keyword>
<feature type="transmembrane region" description="Helical" evidence="12">
    <location>
        <begin position="479"/>
        <end position="500"/>
    </location>
</feature>
<keyword evidence="16" id="KW-1185">Reference proteome</keyword>
<feature type="compositionally biased region" description="Polar residues" evidence="11">
    <location>
        <begin position="583"/>
        <end position="596"/>
    </location>
</feature>
<feature type="domain" description="Alkali metal cation/H+ antiporter Nha1 C-terminal" evidence="14">
    <location>
        <begin position="576"/>
        <end position="1117"/>
    </location>
</feature>
<dbReference type="Pfam" id="PF00999">
    <property type="entry name" value="Na_H_Exchanger"/>
    <property type="match status" value="1"/>
</dbReference>
<feature type="transmembrane region" description="Helical" evidence="12">
    <location>
        <begin position="414"/>
        <end position="433"/>
    </location>
</feature>
<evidence type="ECO:0000259" key="14">
    <source>
        <dbReference type="Pfam" id="PF08619"/>
    </source>
</evidence>
<feature type="transmembrane region" description="Helical" evidence="12">
    <location>
        <begin position="292"/>
        <end position="310"/>
    </location>
</feature>
<reference evidence="15 16" key="1">
    <citation type="submission" date="2019-06" db="EMBL/GenBank/DDBJ databases">
        <title>Genome Sequence of the Brown Rot Fungal Pathogen Monilinia fructicola.</title>
        <authorList>
            <person name="De Miccolis Angelini R.M."/>
            <person name="Landi L."/>
            <person name="Abate D."/>
            <person name="Pollastro S."/>
            <person name="Romanazzi G."/>
            <person name="Faretra F."/>
        </authorList>
    </citation>
    <scope>NUCLEOTIDE SEQUENCE [LARGE SCALE GENOMIC DNA]</scope>
    <source>
        <strain evidence="15 16">Mfrc123</strain>
    </source>
</reference>
<dbReference type="VEuPathDB" id="FungiDB:MFRU_003g02620"/>
<dbReference type="Proteomes" id="UP000322873">
    <property type="component" value="Unassembled WGS sequence"/>
</dbReference>
<keyword evidence="7" id="KW-0915">Sodium</keyword>
<feature type="domain" description="Cation/H+ exchanger transmembrane" evidence="13">
    <location>
        <begin position="283"/>
        <end position="551"/>
    </location>
</feature>
<feature type="compositionally biased region" description="Basic and acidic residues" evidence="11">
    <location>
        <begin position="977"/>
        <end position="989"/>
    </location>
</feature>
<dbReference type="GO" id="GO:0015385">
    <property type="term" value="F:sodium:proton antiporter activity"/>
    <property type="evidence" value="ECO:0007669"/>
    <property type="project" value="InterPro"/>
</dbReference>
<evidence type="ECO:0000256" key="8">
    <source>
        <dbReference type="ARBA" id="ARBA00023065"/>
    </source>
</evidence>
<evidence type="ECO:0000256" key="9">
    <source>
        <dbReference type="ARBA" id="ARBA00023136"/>
    </source>
</evidence>
<gene>
    <name evidence="15" type="ORF">EYC84_003148</name>
</gene>
<feature type="region of interest" description="Disordered" evidence="11">
    <location>
        <begin position="958"/>
        <end position="1145"/>
    </location>
</feature>
<feature type="transmembrane region" description="Helical" evidence="12">
    <location>
        <begin position="445"/>
        <end position="467"/>
    </location>
</feature>
<feature type="transmembrane region" description="Helical" evidence="12">
    <location>
        <begin position="528"/>
        <end position="554"/>
    </location>
</feature>
<dbReference type="InterPro" id="IPR004712">
    <property type="entry name" value="Na+/H+_antiporter_fungi"/>
</dbReference>
<feature type="compositionally biased region" description="Basic and acidic residues" evidence="11">
    <location>
        <begin position="710"/>
        <end position="755"/>
    </location>
</feature>
<feature type="transmembrane region" description="Helical" evidence="12">
    <location>
        <begin position="364"/>
        <end position="380"/>
    </location>
</feature>
<feature type="region of interest" description="Disordered" evidence="11">
    <location>
        <begin position="854"/>
        <end position="944"/>
    </location>
</feature>
<sequence length="1145" mass="126681">MAPGNGHTSLCTPYMHSVPVDSRDEHGTNHIVESKQQHLQQQEPPPPPPSPPPSFHPISSSPLILLPQSFFSTSEILLLSRATSAKPNPNIKINRGGRERRLGATRIRMLRHHAILLKESTDWGLTNRQPFKTAKMAWDHLSINKPHLVYIILGGFTSLFMLCSSFIKERMYIGEATVATICGIIFGPHAANLINPDTWGNTDQITLEFSRIVLVVQCFAVGSNCPGIIWRNIGGPFHLVADPTPKLVAGTLCCSMCDCYRSCTRQFRGWKRKVRKASAETFERSFLSAESGCNDGMAFPFIYLSLYLIRFHLDAKEVTFDFLVVTVLYECVFGAVFGFVVGYIGRHGIKYAERHDLVDRESFLVFYFVLALFCAGSGSILGVDDLLVGFAAGVGFSNDGWFTQKTEESHVSNVIDLLINLAYFVYLGTIIPWEQFNDAEIGTTPWRLAVIAILVIFFRRIPIMMALKPMIPDIKTWREALFAGHFGPIGVGAIFVAILARAELETDSTTPLTDYPDRNAPNWELVTAIWPIVTFLVISSIIVHGSSIAVFTLGKHINTLTLTMSYTQAGDDGPTWMNRLPRISSTSRSQAKTVGSETDGDDLNLDELPPGTLPPPGGIPGGFLRRQKEEDNPSRANSRPSSLIPRRRKKKWDDGVGPGGPISESAIYPARRSRDYSNEQTSDTLTPGESSPDNEKANIDDEVNEGELGEIQHDPEMEEIMHHGEKEKKRDHHMSDAQRNPEKAEVYDEGDHIIIENEDGDVLQTSKSPHGAKSGEGIENLEKDIKQGKEKAYQKFGKIMGVWRNKDEAKEYNAGESSKEKKGKEHHKTRGPALAYQYGRSIIVEDEDGEVVKTYELPPDSNSRTPKNGEQNAVRQGINRMGTWTGLGGYKPENSTKADATKGEPSRQGIARMGTWNFGKNTPNADDKETEEDDDRRIRFTIGGAGRRLTKEDFLKEIQGLDPKARSEIVQGSDAPRAMKDLARRDASDKTQGSSRLFEAQDTQLAAGAQTARVIGKQMAKKQGAELDAQETVKNSVAKSSNDVPETAAERRRRQDALKGVDVAEEEEEEEEGSRGRGRGRSPPVSNIAPEERETPAEKRRREAALGEGVQSDSDDDDTPRVPPPAVNFDSTDTGFGCGYGLDQS</sequence>
<feature type="compositionally biased region" description="Basic and acidic residues" evidence="11">
    <location>
        <begin position="1090"/>
        <end position="1105"/>
    </location>
</feature>
<evidence type="ECO:0008006" key="17">
    <source>
        <dbReference type="Google" id="ProtNLM"/>
    </source>
</evidence>
<proteinExistence type="inferred from homology"/>
<feature type="region of interest" description="Disordered" evidence="11">
    <location>
        <begin position="571"/>
        <end position="780"/>
    </location>
</feature>
<dbReference type="PANTHER" id="PTHR31382:SF4">
    <property type="entry name" value="NA(+)_H(+) ANTIPORTER"/>
    <property type="match status" value="1"/>
</dbReference>
<feature type="region of interest" description="Disordered" evidence="11">
    <location>
        <begin position="1"/>
        <end position="58"/>
    </location>
</feature>
<feature type="compositionally biased region" description="Polar residues" evidence="11">
    <location>
        <begin position="860"/>
        <end position="874"/>
    </location>
</feature>
<evidence type="ECO:0000256" key="10">
    <source>
        <dbReference type="ARBA" id="ARBA00023201"/>
    </source>
</evidence>
<feature type="compositionally biased region" description="Pro residues" evidence="11">
    <location>
        <begin position="43"/>
        <end position="55"/>
    </location>
</feature>
<name>A0A5M9JTG5_MONFR</name>
<evidence type="ECO:0000256" key="4">
    <source>
        <dbReference type="ARBA" id="ARBA00022449"/>
    </source>
</evidence>
<evidence type="ECO:0000256" key="6">
    <source>
        <dbReference type="ARBA" id="ARBA00022989"/>
    </source>
</evidence>
<organism evidence="15 16">
    <name type="scientific">Monilinia fructicola</name>
    <name type="common">Brown rot fungus</name>
    <name type="synonym">Ciboria fructicola</name>
    <dbReference type="NCBI Taxonomy" id="38448"/>
    <lineage>
        <taxon>Eukaryota</taxon>
        <taxon>Fungi</taxon>
        <taxon>Dikarya</taxon>
        <taxon>Ascomycota</taxon>
        <taxon>Pezizomycotina</taxon>
        <taxon>Leotiomycetes</taxon>
        <taxon>Helotiales</taxon>
        <taxon>Sclerotiniaceae</taxon>
        <taxon>Monilinia</taxon>
    </lineage>
</organism>
<comment type="subcellular location">
    <subcellularLocation>
        <location evidence="1">Membrane</location>
        <topology evidence="1">Multi-pass membrane protein</topology>
    </subcellularLocation>
</comment>
<evidence type="ECO:0000259" key="13">
    <source>
        <dbReference type="Pfam" id="PF00999"/>
    </source>
</evidence>
<feature type="compositionally biased region" description="Gly residues" evidence="11">
    <location>
        <begin position="1136"/>
        <end position="1145"/>
    </location>
</feature>
<dbReference type="InterPro" id="IPR006153">
    <property type="entry name" value="Cation/H_exchanger_TM"/>
</dbReference>
<dbReference type="GO" id="GO:0120029">
    <property type="term" value="P:proton export across plasma membrane"/>
    <property type="evidence" value="ECO:0007669"/>
    <property type="project" value="InterPro"/>
</dbReference>
<keyword evidence="10" id="KW-0739">Sodium transport</keyword>
<evidence type="ECO:0000256" key="5">
    <source>
        <dbReference type="ARBA" id="ARBA00022692"/>
    </source>
</evidence>
<evidence type="ECO:0000256" key="3">
    <source>
        <dbReference type="ARBA" id="ARBA00022448"/>
    </source>
</evidence>
<evidence type="ECO:0000313" key="15">
    <source>
        <dbReference type="EMBL" id="KAA8572541.1"/>
    </source>
</evidence>
<keyword evidence="8" id="KW-0406">Ion transport</keyword>
<keyword evidence="3" id="KW-0813">Transport</keyword>
<feature type="compositionally biased region" description="Basic and acidic residues" evidence="11">
    <location>
        <begin position="1048"/>
        <end position="1059"/>
    </location>
</feature>